<dbReference type="Gene3D" id="3.40.50.12580">
    <property type="match status" value="1"/>
</dbReference>
<accession>X1LBK3</accession>
<dbReference type="EMBL" id="BARV01008369">
    <property type="protein sequence ID" value="GAI03241.1"/>
    <property type="molecule type" value="Genomic_DNA"/>
</dbReference>
<comment type="caution">
    <text evidence="1">The sequence shown here is derived from an EMBL/GenBank/DDBJ whole genome shotgun (WGS) entry which is preliminary data.</text>
</comment>
<evidence type="ECO:0000313" key="1">
    <source>
        <dbReference type="EMBL" id="GAI03241.1"/>
    </source>
</evidence>
<feature type="non-terminal residue" evidence="1">
    <location>
        <position position="270"/>
    </location>
</feature>
<name>X1LBK3_9ZZZZ</name>
<organism evidence="1">
    <name type="scientific">marine sediment metagenome</name>
    <dbReference type="NCBI Taxonomy" id="412755"/>
    <lineage>
        <taxon>unclassified sequences</taxon>
        <taxon>metagenomes</taxon>
        <taxon>ecological metagenomes</taxon>
    </lineage>
</organism>
<proteinExistence type="predicted"/>
<reference evidence="1" key="1">
    <citation type="journal article" date="2014" name="Front. Microbiol.">
        <title>High frequency of phylogenetically diverse reductive dehalogenase-homologous genes in deep subseafloor sedimentary metagenomes.</title>
        <authorList>
            <person name="Kawai M."/>
            <person name="Futagami T."/>
            <person name="Toyoda A."/>
            <person name="Takaki Y."/>
            <person name="Nishi S."/>
            <person name="Hori S."/>
            <person name="Arai W."/>
            <person name="Tsubouchi T."/>
            <person name="Morono Y."/>
            <person name="Uchiyama I."/>
            <person name="Ito T."/>
            <person name="Fujiyama A."/>
            <person name="Inagaki F."/>
            <person name="Takami H."/>
        </authorList>
    </citation>
    <scope>NUCLEOTIDE SEQUENCE</scope>
    <source>
        <strain evidence="1">Expedition CK06-06</strain>
    </source>
</reference>
<dbReference type="SUPFAM" id="SSF53756">
    <property type="entry name" value="UDP-Glycosyltransferase/glycogen phosphorylase"/>
    <property type="match status" value="1"/>
</dbReference>
<protein>
    <submittedName>
        <fullName evidence="1">Uncharacterized protein</fullName>
    </submittedName>
</protein>
<sequence>MEDSILSIFLKKEMERINGKLIDIAHGITPNSQRYSMFDFHYYFMIGQSSVDSAFRQKRRYGNTKIVKAGSFRMDKEFTLPINKESKKLVFFSSWLRKDIRGIILKNYNLLAKWARVQQNYNLAIKLHPLEEESIIKSIFKNIPNVTFLPKEISMKVALADVSLALGMWSCALIDAAVLNRPVVIINDSDMEDFLELENYFLPRARTVEEIQERVEETFARYDEYLERTRYFVSRHLEHTVDSVRYIASCIKSISEGKEDFDCTKGRIQA</sequence>
<dbReference type="AlphaFoldDB" id="X1LBK3"/>
<dbReference type="InterPro" id="IPR043148">
    <property type="entry name" value="TagF_C"/>
</dbReference>
<gene>
    <name evidence="1" type="ORF">S06H3_16839</name>
</gene>